<dbReference type="AlphaFoldDB" id="A0A5J5A0M9"/>
<evidence type="ECO:0000313" key="2">
    <source>
        <dbReference type="Proteomes" id="UP000325577"/>
    </source>
</evidence>
<proteinExistence type="predicted"/>
<dbReference type="PANTHER" id="PTHR37238:SF1">
    <property type="entry name" value="OS05G0532500 PROTEIN"/>
    <property type="match status" value="1"/>
</dbReference>
<accession>A0A5J5A0M9</accession>
<name>A0A5J5A0M9_9ASTE</name>
<sequence>MGTTRVLSIQSSSELAPQEVAKTCLQRWQSQASRASIASRDGRESIFYCRKGSENLLEQPLADKTIPALNGSTSNVVDSLDQHNLESLVSPSPLVSWHVGGPTASSRPLFSLTPLPRPEGSSSRLQGSYISVPENIILTGTVGVTSHLAIFGDMRDDLLKDGVIKPTPSKPPDSVITTMESTMEHGFVSPPKVSKMECSVLVMTKCHHKDNRGVCKSTPLPVAVENFSGSQNSDSSSSQVSEHLALKYPELFGLKPASQLRIRRKVVGELPNWFMSPLKSCVMRPAFTLRGFTSHRLSEILGSSSF</sequence>
<organism evidence="1 2">
    <name type="scientific">Nyssa sinensis</name>
    <dbReference type="NCBI Taxonomy" id="561372"/>
    <lineage>
        <taxon>Eukaryota</taxon>
        <taxon>Viridiplantae</taxon>
        <taxon>Streptophyta</taxon>
        <taxon>Embryophyta</taxon>
        <taxon>Tracheophyta</taxon>
        <taxon>Spermatophyta</taxon>
        <taxon>Magnoliopsida</taxon>
        <taxon>eudicotyledons</taxon>
        <taxon>Gunneridae</taxon>
        <taxon>Pentapetalae</taxon>
        <taxon>asterids</taxon>
        <taxon>Cornales</taxon>
        <taxon>Nyssaceae</taxon>
        <taxon>Nyssa</taxon>
    </lineage>
</organism>
<dbReference type="PANTHER" id="PTHR37238">
    <property type="entry name" value="OS05G0532500 PROTEIN"/>
    <property type="match status" value="1"/>
</dbReference>
<reference evidence="1 2" key="1">
    <citation type="submission" date="2019-09" db="EMBL/GenBank/DDBJ databases">
        <title>A chromosome-level genome assembly of the Chinese tupelo Nyssa sinensis.</title>
        <authorList>
            <person name="Yang X."/>
            <person name="Kang M."/>
            <person name="Yang Y."/>
            <person name="Xiong H."/>
            <person name="Wang M."/>
            <person name="Zhang Z."/>
            <person name="Wang Z."/>
            <person name="Wu H."/>
            <person name="Ma T."/>
            <person name="Liu J."/>
            <person name="Xi Z."/>
        </authorList>
    </citation>
    <scope>NUCLEOTIDE SEQUENCE [LARGE SCALE GENOMIC DNA]</scope>
    <source>
        <strain evidence="1">J267</strain>
        <tissue evidence="1">Leaf</tissue>
    </source>
</reference>
<dbReference type="EMBL" id="CM018047">
    <property type="protein sequence ID" value="KAA8524583.1"/>
    <property type="molecule type" value="Genomic_DNA"/>
</dbReference>
<evidence type="ECO:0000313" key="1">
    <source>
        <dbReference type="EMBL" id="KAA8524583.1"/>
    </source>
</evidence>
<dbReference type="Proteomes" id="UP000325577">
    <property type="component" value="Linkage Group LG4"/>
</dbReference>
<keyword evidence="2" id="KW-1185">Reference proteome</keyword>
<dbReference type="OrthoDB" id="1933187at2759"/>
<gene>
    <name evidence="1" type="ORF">F0562_011006</name>
</gene>
<protein>
    <submittedName>
        <fullName evidence="1">Uncharacterized protein</fullName>
    </submittedName>
</protein>